<keyword evidence="1" id="KW-1133">Transmembrane helix</keyword>
<dbReference type="RefSeq" id="WP_075367543.1">
    <property type="nucleotide sequence ID" value="NZ_MLBF01000119.1"/>
</dbReference>
<feature type="transmembrane region" description="Helical" evidence="1">
    <location>
        <begin position="103"/>
        <end position="122"/>
    </location>
</feature>
<sequence length="309" mass="34651">MTFLIMLAFSCLIAGSFLLLRLSPFEFAESIIRPLQSRKKPIGKQIEEAKFPRQARGIRKTIQETKEVLALTGKSAKFGALCALSFFLLVVGVLVSLLMENFFMVPVAALGMALLPFWYILFTSHSYKKQMNAELETALSIITTSYIRNESVITAVEENLSYLNPPVADVFQGFLADTKLINVNVKQALQAMKPRLNNDVFHEWLDAMTACQEDKTLKTTLIPIISKLSDVRVVSAELDYLMYEPLKEFITMALLLVGNIPLIYFLNKDWYSALVDTSFGKAILAVCGAVIFVSLAAVIRLTKPVEYKR</sequence>
<keyword evidence="1" id="KW-0472">Membrane</keyword>
<keyword evidence="1" id="KW-0812">Transmembrane</keyword>
<feature type="transmembrane region" description="Helical" evidence="1">
    <location>
        <begin position="6"/>
        <end position="23"/>
    </location>
</feature>
<feature type="transmembrane region" description="Helical" evidence="1">
    <location>
        <begin position="249"/>
        <end position="267"/>
    </location>
</feature>
<proteinExistence type="predicted"/>
<accession>A0A1Q8QDF3</accession>
<evidence type="ECO:0000313" key="2">
    <source>
        <dbReference type="EMBL" id="OLN25370.1"/>
    </source>
</evidence>
<feature type="transmembrane region" description="Helical" evidence="1">
    <location>
        <begin position="279"/>
        <end position="299"/>
    </location>
</feature>
<gene>
    <name evidence="2" type="ORF">DSOL_5329</name>
</gene>
<dbReference type="AlphaFoldDB" id="A0A1Q8QDF3"/>
<evidence type="ECO:0000313" key="3">
    <source>
        <dbReference type="Proteomes" id="UP000186102"/>
    </source>
</evidence>
<dbReference type="OrthoDB" id="9780661at2"/>
<organism evidence="2 3">
    <name type="scientific">Desulfosporosinus metallidurans</name>
    <dbReference type="NCBI Taxonomy" id="1888891"/>
    <lineage>
        <taxon>Bacteria</taxon>
        <taxon>Bacillati</taxon>
        <taxon>Bacillota</taxon>
        <taxon>Clostridia</taxon>
        <taxon>Eubacteriales</taxon>
        <taxon>Desulfitobacteriaceae</taxon>
        <taxon>Desulfosporosinus</taxon>
    </lineage>
</organism>
<comment type="caution">
    <text evidence="2">The sequence shown here is derived from an EMBL/GenBank/DDBJ whole genome shotgun (WGS) entry which is preliminary data.</text>
</comment>
<keyword evidence="3" id="KW-1185">Reference proteome</keyword>
<dbReference type="Proteomes" id="UP000186102">
    <property type="component" value="Unassembled WGS sequence"/>
</dbReference>
<evidence type="ECO:0000256" key="1">
    <source>
        <dbReference type="SAM" id="Phobius"/>
    </source>
</evidence>
<protein>
    <recommendedName>
        <fullName evidence="4">Flp pilus assembly protein TadB</fullName>
    </recommendedName>
</protein>
<dbReference type="EMBL" id="MLBF01000119">
    <property type="protein sequence ID" value="OLN25370.1"/>
    <property type="molecule type" value="Genomic_DNA"/>
</dbReference>
<reference evidence="2 3" key="1">
    <citation type="submission" date="2016-09" db="EMBL/GenBank/DDBJ databases">
        <title>Complete genome of Desulfosporosinus sp. OL.</title>
        <authorList>
            <person name="Mardanov A."/>
            <person name="Beletsky A."/>
            <person name="Panova A."/>
            <person name="Karnachuk O."/>
            <person name="Ravin N."/>
        </authorList>
    </citation>
    <scope>NUCLEOTIDE SEQUENCE [LARGE SCALE GENOMIC DNA]</scope>
    <source>
        <strain evidence="2 3">OL</strain>
    </source>
</reference>
<feature type="transmembrane region" description="Helical" evidence="1">
    <location>
        <begin position="78"/>
        <end position="97"/>
    </location>
</feature>
<name>A0A1Q8QDF3_9FIRM</name>
<evidence type="ECO:0008006" key="4">
    <source>
        <dbReference type="Google" id="ProtNLM"/>
    </source>
</evidence>
<dbReference type="STRING" id="1888891.DSOL_5329"/>